<dbReference type="InterPro" id="IPR000983">
    <property type="entry name" value="Bac_GSPG_pilin"/>
</dbReference>
<keyword evidence="2" id="KW-0472">Membrane</keyword>
<name>A0ABS1EM84_9CLOT</name>
<keyword evidence="2" id="KW-1133">Transmembrane helix</keyword>
<dbReference type="NCBIfam" id="TIGR02532">
    <property type="entry name" value="IV_pilin_GFxxxE"/>
    <property type="match status" value="1"/>
</dbReference>
<evidence type="ECO:0000313" key="3">
    <source>
        <dbReference type="EMBL" id="MBK1810496.1"/>
    </source>
</evidence>
<sequence length="150" mass="15721">MTNTLTSRLKKKKKGFTLIELIIVVAIIGILAALAIPRFGAVRATANVNADRSDAKTIQSSISSLIADNTLTVPVVGGTTTVTLDNTPNDDDIPTAAVRRFLQSRPVPKASTGDFSATFDHDGNVTVSVITANGTIQILPTPTANSVYAN</sequence>
<protein>
    <submittedName>
        <fullName evidence="3">Type II secretion system protein</fullName>
    </submittedName>
</protein>
<reference evidence="4" key="1">
    <citation type="submission" date="2021-01" db="EMBL/GenBank/DDBJ databases">
        <title>Genome public.</title>
        <authorList>
            <person name="Liu C."/>
            <person name="Sun Q."/>
        </authorList>
    </citation>
    <scope>NUCLEOTIDE SEQUENCE [LARGE SCALE GENOMIC DNA]</scope>
    <source>
        <strain evidence="4">YIM B02505</strain>
    </source>
</reference>
<proteinExistence type="predicted"/>
<feature type="transmembrane region" description="Helical" evidence="2">
    <location>
        <begin position="16"/>
        <end position="36"/>
    </location>
</feature>
<dbReference type="EMBL" id="JAENHN010000025">
    <property type="protein sequence ID" value="MBK1810496.1"/>
    <property type="molecule type" value="Genomic_DNA"/>
</dbReference>
<dbReference type="Pfam" id="PF07963">
    <property type="entry name" value="N_methyl"/>
    <property type="match status" value="1"/>
</dbReference>
<evidence type="ECO:0000256" key="2">
    <source>
        <dbReference type="SAM" id="Phobius"/>
    </source>
</evidence>
<dbReference type="Gene3D" id="3.30.700.10">
    <property type="entry name" value="Glycoprotein, Type 4 Pilin"/>
    <property type="match status" value="1"/>
</dbReference>
<organism evidence="3 4">
    <name type="scientific">Clostridium yunnanense</name>
    <dbReference type="NCBI Taxonomy" id="2800325"/>
    <lineage>
        <taxon>Bacteria</taxon>
        <taxon>Bacillati</taxon>
        <taxon>Bacillota</taxon>
        <taxon>Clostridia</taxon>
        <taxon>Eubacteriales</taxon>
        <taxon>Clostridiaceae</taxon>
        <taxon>Clostridium</taxon>
    </lineage>
</organism>
<dbReference type="Proteomes" id="UP000596739">
    <property type="component" value="Unassembled WGS sequence"/>
</dbReference>
<dbReference type="PANTHER" id="PTHR30093">
    <property type="entry name" value="GENERAL SECRETION PATHWAY PROTEIN G"/>
    <property type="match status" value="1"/>
</dbReference>
<dbReference type="PRINTS" id="PR00813">
    <property type="entry name" value="BCTERIALGSPG"/>
</dbReference>
<dbReference type="PROSITE" id="PS00409">
    <property type="entry name" value="PROKAR_NTER_METHYL"/>
    <property type="match status" value="1"/>
</dbReference>
<evidence type="ECO:0000313" key="4">
    <source>
        <dbReference type="Proteomes" id="UP000596739"/>
    </source>
</evidence>
<dbReference type="RefSeq" id="WP_200267747.1">
    <property type="nucleotide sequence ID" value="NZ_JAENHN010000025.1"/>
</dbReference>
<accession>A0ABS1EM84</accession>
<keyword evidence="4" id="KW-1185">Reference proteome</keyword>
<comment type="caution">
    <text evidence="3">The sequence shown here is derived from an EMBL/GenBank/DDBJ whole genome shotgun (WGS) entry which is preliminary data.</text>
</comment>
<keyword evidence="2" id="KW-0812">Transmembrane</keyword>
<dbReference type="SUPFAM" id="SSF54523">
    <property type="entry name" value="Pili subunits"/>
    <property type="match status" value="1"/>
</dbReference>
<evidence type="ECO:0000256" key="1">
    <source>
        <dbReference type="ARBA" id="ARBA00022481"/>
    </source>
</evidence>
<dbReference type="InterPro" id="IPR045584">
    <property type="entry name" value="Pilin-like"/>
</dbReference>
<gene>
    <name evidence="3" type="ORF">JHL18_07595</name>
</gene>
<keyword evidence="1" id="KW-0488">Methylation</keyword>
<dbReference type="InterPro" id="IPR012902">
    <property type="entry name" value="N_methyl_site"/>
</dbReference>